<dbReference type="Proteomes" id="UP000029665">
    <property type="component" value="Unassembled WGS sequence"/>
</dbReference>
<evidence type="ECO:0000259" key="4">
    <source>
        <dbReference type="PROSITE" id="PS50021"/>
    </source>
</evidence>
<dbReference type="OMA" id="KGVLVHW"/>
<dbReference type="Gene3D" id="1.10.418.10">
    <property type="entry name" value="Calponin-like domain"/>
    <property type="match status" value="1"/>
</dbReference>
<reference evidence="6" key="1">
    <citation type="submission" date="2014-01" db="EMBL/GenBank/DDBJ databases">
        <title>The genome of the white-rot fungus Pycnoporus cinnabarinus: a basidiomycete model with a versatile arsenal for lignocellulosic biomass breakdown.</title>
        <authorList>
            <person name="Levasseur A."/>
            <person name="Lomascolo A."/>
            <person name="Ruiz-Duenas F.J."/>
            <person name="Uzan E."/>
            <person name="Piumi F."/>
            <person name="Kues U."/>
            <person name="Ram A.F.J."/>
            <person name="Murat C."/>
            <person name="Haon M."/>
            <person name="Benoit I."/>
            <person name="Arfi Y."/>
            <person name="Chevret D."/>
            <person name="Drula E."/>
            <person name="Kwon M.J."/>
            <person name="Gouret P."/>
            <person name="Lesage-Meessen L."/>
            <person name="Lombard V."/>
            <person name="Mariette J."/>
            <person name="Noirot C."/>
            <person name="Park J."/>
            <person name="Patyshakuliyeva A."/>
            <person name="Wieneger R.A.B."/>
            <person name="Wosten H.A.B."/>
            <person name="Martin F."/>
            <person name="Coutinho P.M."/>
            <person name="de Vries R."/>
            <person name="Martinez A.T."/>
            <person name="Klopp C."/>
            <person name="Pontarotti P."/>
            <person name="Henrissat B."/>
            <person name="Record E."/>
        </authorList>
    </citation>
    <scope>NUCLEOTIDE SEQUENCE [LARGE SCALE GENOMIC DNA]</scope>
    <source>
        <strain evidence="6">BRFM137</strain>
    </source>
</reference>
<dbReference type="SMART" id="SM00033">
    <property type="entry name" value="CH"/>
    <property type="match status" value="1"/>
</dbReference>
<dbReference type="PANTHER" id="PTHR14149">
    <property type="entry name" value="RAS GTPASE-ACTIVATING PROTEIN WITH IQ MOTIF"/>
    <property type="match status" value="1"/>
</dbReference>
<dbReference type="EMBL" id="CCBP010000100">
    <property type="protein sequence ID" value="CDO71342.1"/>
    <property type="molecule type" value="Genomic_DNA"/>
</dbReference>
<feature type="compositionally biased region" description="Basic and acidic residues" evidence="2">
    <location>
        <begin position="414"/>
        <end position="427"/>
    </location>
</feature>
<feature type="compositionally biased region" description="Polar residues" evidence="2">
    <location>
        <begin position="233"/>
        <end position="256"/>
    </location>
</feature>
<dbReference type="Pfam" id="PF00616">
    <property type="entry name" value="RasGAP"/>
    <property type="match status" value="1"/>
</dbReference>
<feature type="domain" description="Cullin family profile" evidence="5">
    <location>
        <begin position="1022"/>
        <end position="1195"/>
    </location>
</feature>
<evidence type="ECO:0000259" key="3">
    <source>
        <dbReference type="PROSITE" id="PS50018"/>
    </source>
</evidence>
<dbReference type="SUPFAM" id="SSF47576">
    <property type="entry name" value="Calponin-homology domain, CH-domain"/>
    <property type="match status" value="1"/>
</dbReference>
<evidence type="ECO:0000256" key="1">
    <source>
        <dbReference type="PROSITE-ProRule" id="PRU00330"/>
    </source>
</evidence>
<dbReference type="PANTHER" id="PTHR14149:SF14">
    <property type="entry name" value="CALPONIN-HOMOLOGY (CH) DOMAIN-CONTAINING PROTEIN"/>
    <property type="match status" value="1"/>
</dbReference>
<protein>
    <recommendedName>
        <fullName evidence="8">Ras-GAP domain-containing protein</fullName>
    </recommendedName>
</protein>
<evidence type="ECO:0008006" key="8">
    <source>
        <dbReference type="Google" id="ProtNLM"/>
    </source>
</evidence>
<dbReference type="HOGENOM" id="CLU_000972_1_0_1"/>
<dbReference type="Pfam" id="PF03836">
    <property type="entry name" value="RasGAP_C"/>
    <property type="match status" value="1"/>
</dbReference>
<dbReference type="InterPro" id="IPR000593">
    <property type="entry name" value="RasGAP_C"/>
</dbReference>
<evidence type="ECO:0000256" key="2">
    <source>
        <dbReference type="SAM" id="MobiDB-lite"/>
    </source>
</evidence>
<keyword evidence="7" id="KW-1185">Reference proteome</keyword>
<dbReference type="GO" id="GO:0051015">
    <property type="term" value="F:actin filament binding"/>
    <property type="evidence" value="ECO:0007669"/>
    <property type="project" value="TreeGrafter"/>
</dbReference>
<name>A0A060SA42_PYCCI</name>
<comment type="similarity">
    <text evidence="1">Belongs to the cullin family.</text>
</comment>
<feature type="domain" description="Ras-GAP" evidence="3">
    <location>
        <begin position="1229"/>
        <end position="1456"/>
    </location>
</feature>
<feature type="compositionally biased region" description="Low complexity" evidence="2">
    <location>
        <begin position="257"/>
        <end position="272"/>
    </location>
</feature>
<dbReference type="GO" id="GO:0005516">
    <property type="term" value="F:calmodulin binding"/>
    <property type="evidence" value="ECO:0007669"/>
    <property type="project" value="TreeGrafter"/>
</dbReference>
<feature type="region of interest" description="Disordered" evidence="2">
    <location>
        <begin position="36"/>
        <end position="218"/>
    </location>
</feature>
<feature type="compositionally biased region" description="Low complexity" evidence="2">
    <location>
        <begin position="56"/>
        <end position="72"/>
    </location>
</feature>
<feature type="region of interest" description="Disordered" evidence="2">
    <location>
        <begin position="1"/>
        <end position="24"/>
    </location>
</feature>
<gene>
    <name evidence="6" type="ORF">BN946_scf184908.g100</name>
</gene>
<proteinExistence type="inferred from homology"/>
<evidence type="ECO:0000313" key="6">
    <source>
        <dbReference type="EMBL" id="CDO71342.1"/>
    </source>
</evidence>
<dbReference type="GO" id="GO:0005096">
    <property type="term" value="F:GTPase activator activity"/>
    <property type="evidence" value="ECO:0007669"/>
    <property type="project" value="TreeGrafter"/>
</dbReference>
<dbReference type="InterPro" id="IPR036872">
    <property type="entry name" value="CH_dom_sf"/>
</dbReference>
<dbReference type="SMART" id="SM00323">
    <property type="entry name" value="RasGAP"/>
    <property type="match status" value="1"/>
</dbReference>
<dbReference type="InterPro" id="IPR016158">
    <property type="entry name" value="Cullin_homology"/>
</dbReference>
<dbReference type="GO" id="GO:0110085">
    <property type="term" value="C:mitotic actomyosin contractile ring"/>
    <property type="evidence" value="ECO:0007669"/>
    <property type="project" value="TreeGrafter"/>
</dbReference>
<feature type="domain" description="Calponin-homology (CH)" evidence="4">
    <location>
        <begin position="509"/>
        <end position="617"/>
    </location>
</feature>
<sequence>MERSDSTSSAGSVRLRHNSALESGQFAYQRALLERTSSRAGTLSRASSQSRNNVLATPTPTGNAGTAGSSTPSPAPNATRRWTPTHRVGGSLDINAVRGKWEERVRSAENAQTESRPLADRTRSESATSSPVRPAFDTPSRTRSIDRYAFPPASPSKSDIGQDDYSPTRPSKRYTMPAPIIASPLSPNTTGVTVESDSPPSSSFTTPTPQRIHLPVSTPLQSSSIAAVRNLSSYVQGSDSPSYSPSTRLRRSNTLESMNPSSTGSSVSSENSARSIQTSQTSVPTSPDASTVSLRRRPASLYGGDRDASGYTSPDRLSRRPVSSLGMSRASSHSPDKRPGSTSVPPSPTTGTGTANPMFPTQYKSAFMAKRRGLDHLGTGQSVRRLERIASGDAPDDWPGSVANDDLSQPIPDRQNRSREERLRQTRDWAQPSPERPLSTYVPPQPKSPLKPELVIPSVTDADIVTGISGRRRLRRDMIPYDAPLPSSRLTRGLWADVQRHLIQAYEYLCHVGEAKEWIEGCLGEKLPFDVVEMEEQLRNGVILAKLVRVFQGEAAVRRIYEAPKLDFRHSDNINHFFVFVRYVGLPEGFVFELTDLYEKKNLPKVIYCIHALSHLLARRGLAHRIGNLVGQLEFSDDQLQKTQKGLKEAGVPMPNFGNVGRELAKEINEEPEEEPETEDERRDRLLLECEESIVKMQAAARAFLVRKAQVTQRARIRLAERYVPKLQAIARAALVRRRVKQDRKQVSDLRPWVLALQAHARGLLVRRQWKQHLRQIRASVPFIVKVQAQSRGVLQRRKFQKLKAAIRSCKMSVVKLQSVARARIAQRSHKEIAKEFARPVVLENVVAVQAHARGAIVRARAARQRARLARAESGVVRLQAQVRAVLIRRRVRTQLAKLEDVTDIVVRIQAAVRTYLARKRLLGLIRGLRTATPALIKLQAVARARLARQQHEEMQRALSEMKVLKAVGGFQARARAALARSRHQEQVKKLEFVEPDVVGLQATARGYLVRLEWYAWRDYIRSSHAHATYLQALLRGALQRRKFREKMAYYRSNLDKIVQIQSLFRAKETREQYRQLTLGTNVTVGTIKNFVHLLDDSEADFQEEIKVERLRQEVVKRIRENQALEHDVSELDVKIALVVQNVKNFEEILKARRRQDSVAVHAARASVLAAHGDPFASPSTLDRTAKRKLELYQQLFYALQTDGSYLTRLFAKVSVDGNWEKNRKLLERVTLTLFGYGQAPREEYLLLKFFQTAIRDEIAAAGSVEDIIRSHPSFINVAVHYLRPKQTAYIRETLQSSIRSVIDADDLDLETDPCIIYRVKTDLEEMRSGTPSQRPKDIAFHQALHDPDTRAEYIRHLQVLQWWTEEFVRAITTSLNRMPYGMRYMARETLSAVKSKFPDAPAEACAACVARLVYYRYINPAIITPETFDIVSTTVDIASRKNLAQISKMLTQITSGSEFGDDSPAYIPVNDYVRKSIAQISAWLMDVADVSDAETEFHAHEFLDATIQPRPIWITPNEVYQIHSLLSQHLDDLAPARDDPIRVILTELDGVPNVAASDELNDARDTAIELQLSNRFARVKDPKADEKALWVQAKRAVLAILRVQPAKDLVESLMEPVTDEHELIWEGILDEMEKDQLRHQRRMPSTTGADSAYRLEDIRSMYFREVKAHAIYFLLELEKRGKITRMDGYQGILNAIAGDVRSKNRRRVQRLRERESLEESLKHLAERKKYYEEQIRQYHDYVETAMSTMQRGKGKRRLLPFTQQYFHMRELQKAGKMPQFGSYKYSAQRFYDKGILLSIDNYSPRQFDKLDIVISSNAAGVFTIELFNHTLGITNRMGTADVKLEELLQAQFEDRASLSLFNGLAKFNLNLLLWQINKKFYR</sequence>
<evidence type="ECO:0000313" key="7">
    <source>
        <dbReference type="Proteomes" id="UP000029665"/>
    </source>
</evidence>
<dbReference type="Pfam" id="PF00612">
    <property type="entry name" value="IQ"/>
    <property type="match status" value="3"/>
</dbReference>
<feature type="compositionally biased region" description="Polar residues" evidence="2">
    <location>
        <begin position="1"/>
        <end position="11"/>
    </location>
</feature>
<feature type="region of interest" description="Disordered" evidence="2">
    <location>
        <begin position="233"/>
        <end position="360"/>
    </location>
</feature>
<dbReference type="PROSITE" id="PS50096">
    <property type="entry name" value="IQ"/>
    <property type="match status" value="10"/>
</dbReference>
<dbReference type="CDD" id="cd21206">
    <property type="entry name" value="CH_IQGAP"/>
    <property type="match status" value="1"/>
</dbReference>
<dbReference type="PROSITE" id="PS50021">
    <property type="entry name" value="CH"/>
    <property type="match status" value="1"/>
</dbReference>
<dbReference type="Gene3D" id="1.10.506.10">
    <property type="entry name" value="GTPase Activation - p120gap, domain 1"/>
    <property type="match status" value="1"/>
</dbReference>
<dbReference type="SUPFAM" id="SSF143885">
    <property type="entry name" value="RGC domain-like"/>
    <property type="match status" value="1"/>
</dbReference>
<organism evidence="6 7">
    <name type="scientific">Pycnoporus cinnabarinus</name>
    <name type="common">Cinnabar-red polypore</name>
    <name type="synonym">Trametes cinnabarina</name>
    <dbReference type="NCBI Taxonomy" id="5643"/>
    <lineage>
        <taxon>Eukaryota</taxon>
        <taxon>Fungi</taxon>
        <taxon>Dikarya</taxon>
        <taxon>Basidiomycota</taxon>
        <taxon>Agaricomycotina</taxon>
        <taxon>Agaricomycetes</taxon>
        <taxon>Polyporales</taxon>
        <taxon>Polyporaceae</taxon>
        <taxon>Trametes</taxon>
    </lineage>
</organism>
<dbReference type="InterPro" id="IPR008936">
    <property type="entry name" value="Rho_GTPase_activation_prot"/>
</dbReference>
<dbReference type="SUPFAM" id="SSF48350">
    <property type="entry name" value="GTPase activation domain, GAP"/>
    <property type="match status" value="1"/>
</dbReference>
<dbReference type="PROSITE" id="PS50069">
    <property type="entry name" value="CULLIN_2"/>
    <property type="match status" value="1"/>
</dbReference>
<dbReference type="OrthoDB" id="775356at2759"/>
<dbReference type="InterPro" id="IPR001936">
    <property type="entry name" value="RasGAP_dom"/>
</dbReference>
<dbReference type="PROSITE" id="PS50018">
    <property type="entry name" value="RAS_GTPASE_ACTIV_2"/>
    <property type="match status" value="1"/>
</dbReference>
<evidence type="ECO:0000259" key="5">
    <source>
        <dbReference type="PROSITE" id="PS50069"/>
    </source>
</evidence>
<feature type="region of interest" description="Disordered" evidence="2">
    <location>
        <begin position="390"/>
        <end position="453"/>
    </location>
</feature>
<dbReference type="GO" id="GO:1903479">
    <property type="term" value="P:mitotic actomyosin contractile ring assembly actin filament organization"/>
    <property type="evidence" value="ECO:0007669"/>
    <property type="project" value="TreeGrafter"/>
</dbReference>
<feature type="compositionally biased region" description="Polar residues" evidence="2">
    <location>
        <begin position="38"/>
        <end position="55"/>
    </location>
</feature>
<accession>A0A060SA42</accession>
<comment type="caution">
    <text evidence="6">The sequence shown here is derived from an EMBL/GenBank/DDBJ whole genome shotgun (WGS) entry which is preliminary data.</text>
</comment>
<dbReference type="Gene3D" id="1.20.5.190">
    <property type="match status" value="1"/>
</dbReference>
<dbReference type="SMART" id="SM00015">
    <property type="entry name" value="IQ"/>
    <property type="match status" value="12"/>
</dbReference>
<dbReference type="STRING" id="5643.A0A060SA42"/>
<feature type="compositionally biased region" description="Polar residues" evidence="2">
    <location>
        <begin position="185"/>
        <end position="196"/>
    </location>
</feature>
<feature type="compositionally biased region" description="Low complexity" evidence="2">
    <location>
        <begin position="198"/>
        <end position="209"/>
    </location>
</feature>
<dbReference type="InterPro" id="IPR001715">
    <property type="entry name" value="CH_dom"/>
</dbReference>
<feature type="compositionally biased region" description="Low complexity" evidence="2">
    <location>
        <begin position="340"/>
        <end position="354"/>
    </location>
</feature>
<feature type="compositionally biased region" description="Polar residues" evidence="2">
    <location>
        <begin position="273"/>
        <end position="293"/>
    </location>
</feature>
<dbReference type="InterPro" id="IPR000048">
    <property type="entry name" value="IQ_motif_EF-hand-BS"/>
</dbReference>
<dbReference type="Pfam" id="PF00307">
    <property type="entry name" value="CH"/>
    <property type="match status" value="1"/>
</dbReference>